<protein>
    <submittedName>
        <fullName evidence="2">Uncharacterized protein</fullName>
    </submittedName>
</protein>
<dbReference type="EMBL" id="JAANIT010001599">
    <property type="protein sequence ID" value="KAG1539526.1"/>
    <property type="molecule type" value="Genomic_DNA"/>
</dbReference>
<sequence>MMRPAGTPSVTTMTFATDSVPSSSSLGRMPFAKDQMEIDSEIDHLTKEYSKSTFSCISSSFASSLSLKVSPASGYITLEISEAVESLTTLLTSLKIAKTAVYDFMTNECVLSIKKAHSEFKRN</sequence>
<organism evidence="2 3">
    <name type="scientific">Rhizopus oryzae</name>
    <name type="common">Mucormycosis agent</name>
    <name type="synonym">Rhizopus arrhizus var. delemar</name>
    <dbReference type="NCBI Taxonomy" id="64495"/>
    <lineage>
        <taxon>Eukaryota</taxon>
        <taxon>Fungi</taxon>
        <taxon>Fungi incertae sedis</taxon>
        <taxon>Mucoromycota</taxon>
        <taxon>Mucoromycotina</taxon>
        <taxon>Mucoromycetes</taxon>
        <taxon>Mucorales</taxon>
        <taxon>Mucorineae</taxon>
        <taxon>Rhizopodaceae</taxon>
        <taxon>Rhizopus</taxon>
    </lineage>
</organism>
<proteinExistence type="predicted"/>
<gene>
    <name evidence="2" type="ORF">G6F51_009090</name>
</gene>
<dbReference type="Proteomes" id="UP000717996">
    <property type="component" value="Unassembled WGS sequence"/>
</dbReference>
<feature type="region of interest" description="Disordered" evidence="1">
    <location>
        <begin position="1"/>
        <end position="27"/>
    </location>
</feature>
<comment type="caution">
    <text evidence="2">The sequence shown here is derived from an EMBL/GenBank/DDBJ whole genome shotgun (WGS) entry which is preliminary data.</text>
</comment>
<feature type="compositionally biased region" description="Polar residues" evidence="1">
    <location>
        <begin position="8"/>
        <end position="26"/>
    </location>
</feature>
<accession>A0A9P7C7Z0</accession>
<evidence type="ECO:0000313" key="3">
    <source>
        <dbReference type="Proteomes" id="UP000717996"/>
    </source>
</evidence>
<reference evidence="2" key="1">
    <citation type="journal article" date="2020" name="Microb. Genom.">
        <title>Genetic diversity of clinical and environmental Mucorales isolates obtained from an investigation of mucormycosis cases among solid organ transplant recipients.</title>
        <authorList>
            <person name="Nguyen M.H."/>
            <person name="Kaul D."/>
            <person name="Muto C."/>
            <person name="Cheng S.J."/>
            <person name="Richter R.A."/>
            <person name="Bruno V.M."/>
            <person name="Liu G."/>
            <person name="Beyhan S."/>
            <person name="Sundermann A.J."/>
            <person name="Mounaud S."/>
            <person name="Pasculle A.W."/>
            <person name="Nierman W.C."/>
            <person name="Driscoll E."/>
            <person name="Cumbie R."/>
            <person name="Clancy C.J."/>
            <person name="Dupont C.L."/>
        </authorList>
    </citation>
    <scope>NUCLEOTIDE SEQUENCE</scope>
    <source>
        <strain evidence="2">GL16</strain>
    </source>
</reference>
<name>A0A9P7C7Z0_RHIOR</name>
<dbReference type="AlphaFoldDB" id="A0A9P7C7Z0"/>
<evidence type="ECO:0000256" key="1">
    <source>
        <dbReference type="SAM" id="MobiDB-lite"/>
    </source>
</evidence>
<evidence type="ECO:0000313" key="2">
    <source>
        <dbReference type="EMBL" id="KAG1539526.1"/>
    </source>
</evidence>